<dbReference type="InterPro" id="IPR001261">
    <property type="entry name" value="ArgE/DapE_CS"/>
</dbReference>
<dbReference type="Pfam" id="PF00011">
    <property type="entry name" value="HSP20"/>
    <property type="match status" value="1"/>
</dbReference>
<evidence type="ECO:0000259" key="8">
    <source>
        <dbReference type="PROSITE" id="PS01031"/>
    </source>
</evidence>
<evidence type="ECO:0000313" key="9">
    <source>
        <dbReference type="EMBL" id="TPX30898.1"/>
    </source>
</evidence>
<dbReference type="GO" id="GO:0046872">
    <property type="term" value="F:metal ion binding"/>
    <property type="evidence" value="ECO:0007669"/>
    <property type="project" value="UniProtKB-KW"/>
</dbReference>
<evidence type="ECO:0000256" key="2">
    <source>
        <dbReference type="ARBA" id="ARBA00006247"/>
    </source>
</evidence>
<evidence type="ECO:0000256" key="5">
    <source>
        <dbReference type="ARBA" id="ARBA00022833"/>
    </source>
</evidence>
<proteinExistence type="inferred from homology"/>
<feature type="domain" description="SHSP" evidence="8">
    <location>
        <begin position="378"/>
        <end position="489"/>
    </location>
</feature>
<keyword evidence="3" id="KW-0479">Metal-binding</keyword>
<dbReference type="InterPro" id="IPR002933">
    <property type="entry name" value="Peptidase_M20"/>
</dbReference>
<evidence type="ECO:0000256" key="1">
    <source>
        <dbReference type="ARBA" id="ARBA00001947"/>
    </source>
</evidence>
<dbReference type="RefSeq" id="XP_031022458.1">
    <property type="nucleotide sequence ID" value="XM_031171567.1"/>
</dbReference>
<dbReference type="EMBL" id="QEAO01000054">
    <property type="protein sequence ID" value="TPX30898.1"/>
    <property type="molecule type" value="Genomic_DNA"/>
</dbReference>
<dbReference type="PANTHER" id="PTHR43808:SF8">
    <property type="entry name" value="PEPTIDASE M20 DIMERISATION DOMAIN-CONTAINING PROTEIN"/>
    <property type="match status" value="1"/>
</dbReference>
<dbReference type="Pfam" id="PF01546">
    <property type="entry name" value="Peptidase_M20"/>
    <property type="match status" value="1"/>
</dbReference>
<dbReference type="Gene3D" id="3.40.630.10">
    <property type="entry name" value="Zn peptidases"/>
    <property type="match status" value="1"/>
</dbReference>
<dbReference type="Gene3D" id="3.30.70.360">
    <property type="match status" value="1"/>
</dbReference>
<evidence type="ECO:0000256" key="7">
    <source>
        <dbReference type="RuleBase" id="RU003616"/>
    </source>
</evidence>
<comment type="caution">
    <text evidence="9">The sequence shown here is derived from an EMBL/GenBank/DDBJ whole genome shotgun (WGS) entry which is preliminary data.</text>
</comment>
<dbReference type="PANTHER" id="PTHR43808">
    <property type="entry name" value="ACETYLORNITHINE DEACETYLASE"/>
    <property type="match status" value="1"/>
</dbReference>
<name>A0A507BUD1_9FUNG</name>
<dbReference type="InterPro" id="IPR002068">
    <property type="entry name" value="A-crystallin/Hsp20_dom"/>
</dbReference>
<comment type="similarity">
    <text evidence="2">Belongs to the peptidase M20A family.</text>
</comment>
<dbReference type="CDD" id="cd06464">
    <property type="entry name" value="ACD_sHsps-like"/>
    <property type="match status" value="1"/>
</dbReference>
<dbReference type="Gene3D" id="2.60.40.790">
    <property type="match status" value="1"/>
</dbReference>
<evidence type="ECO:0000313" key="10">
    <source>
        <dbReference type="Proteomes" id="UP000319731"/>
    </source>
</evidence>
<evidence type="ECO:0000256" key="6">
    <source>
        <dbReference type="PROSITE-ProRule" id="PRU00285"/>
    </source>
</evidence>
<dbReference type="InterPro" id="IPR036264">
    <property type="entry name" value="Bact_exopeptidase_dim_dom"/>
</dbReference>
<dbReference type="PROSITE" id="PS00758">
    <property type="entry name" value="ARGE_DAPE_CPG2_1"/>
    <property type="match status" value="1"/>
</dbReference>
<dbReference type="InterPro" id="IPR011650">
    <property type="entry name" value="Peptidase_M20_dimer"/>
</dbReference>
<dbReference type="SUPFAM" id="SSF53187">
    <property type="entry name" value="Zn-dependent exopeptidases"/>
    <property type="match status" value="1"/>
</dbReference>
<dbReference type="GO" id="GO:0016787">
    <property type="term" value="F:hydrolase activity"/>
    <property type="evidence" value="ECO:0007669"/>
    <property type="project" value="UniProtKB-KW"/>
</dbReference>
<keyword evidence="10" id="KW-1185">Reference proteome</keyword>
<accession>A0A507BUD1</accession>
<reference evidence="9 10" key="1">
    <citation type="journal article" date="2019" name="Sci. Rep.">
        <title>Comparative genomics of chytrid fungi reveal insights into the obligate biotrophic and pathogenic lifestyle of Synchytrium endobioticum.</title>
        <authorList>
            <person name="van de Vossenberg B.T.L.H."/>
            <person name="Warris S."/>
            <person name="Nguyen H.D.T."/>
            <person name="van Gent-Pelzer M.P.E."/>
            <person name="Joly D.L."/>
            <person name="van de Geest H.C."/>
            <person name="Bonants P.J.M."/>
            <person name="Smith D.S."/>
            <person name="Levesque C.A."/>
            <person name="van der Lee T.A.J."/>
        </authorList>
    </citation>
    <scope>NUCLEOTIDE SEQUENCE [LARGE SCALE GENOMIC DNA]</scope>
    <source>
        <strain evidence="9 10">JEL517</strain>
    </source>
</reference>
<evidence type="ECO:0000256" key="3">
    <source>
        <dbReference type="ARBA" id="ARBA00022723"/>
    </source>
</evidence>
<dbReference type="Proteomes" id="UP000319731">
    <property type="component" value="Unassembled WGS sequence"/>
</dbReference>
<protein>
    <recommendedName>
        <fullName evidence="8">SHSP domain-containing protein</fullName>
    </recommendedName>
</protein>
<dbReference type="OrthoDB" id="1431247at2759"/>
<sequence length="489" mass="52561">MDNAAATLSSPARGPRVMGLLKLIMDVESTTNNEEGVAKVLSKYLVDQLGWKSDLRYADPGRPNVLAVPIPQRTWECKILMNSHIDTVPPYIPYSEDHENIYGRGSCDAKGSIAAQVVAVQELLEEGRIKAGDVAVCYVIGEEKDHNGIIKMNNEEGLTPRYMIVGEPTESKLARGHKGVLKAVLKTTGKAGHSGYPEVGASAIDAMSDIVARLARTQFPVDPQLGKTTCNVGSIHGGAAPNVIAASCIAEILVRVSTTVEEATSVLQRVVDEVKFPGVEVQLTVTGREGVRCHTVDIGIETFAAAYFTDIGYYTGPAKPLLFGPGTILVAHSEKEFVGKRELVDSFAEGYDQPINTGLGDIAHRFPRHVPSRVLSLTSGAVVWRPACDIWDTDNAIVVHIDLPGVPKSEIGLDVVQDQLTVSGTHQGPAGFESASSCVRERNIGSFRKIVRLPGNVDVSKVTAEYQDGLLEVKIPKTPPVHGQKIHIA</sequence>
<keyword evidence="4" id="KW-0378">Hydrolase</keyword>
<organism evidence="9 10">
    <name type="scientific">Synchytrium microbalum</name>
    <dbReference type="NCBI Taxonomy" id="1806994"/>
    <lineage>
        <taxon>Eukaryota</taxon>
        <taxon>Fungi</taxon>
        <taxon>Fungi incertae sedis</taxon>
        <taxon>Chytridiomycota</taxon>
        <taxon>Chytridiomycota incertae sedis</taxon>
        <taxon>Chytridiomycetes</taxon>
        <taxon>Synchytriales</taxon>
        <taxon>Synchytriaceae</taxon>
        <taxon>Synchytrium</taxon>
    </lineage>
</organism>
<comment type="similarity">
    <text evidence="6 7">Belongs to the small heat shock protein (HSP20) family.</text>
</comment>
<dbReference type="SUPFAM" id="SSF49764">
    <property type="entry name" value="HSP20-like chaperones"/>
    <property type="match status" value="1"/>
</dbReference>
<dbReference type="GeneID" id="42006864"/>
<evidence type="ECO:0000256" key="4">
    <source>
        <dbReference type="ARBA" id="ARBA00022801"/>
    </source>
</evidence>
<dbReference type="AlphaFoldDB" id="A0A507BUD1"/>
<dbReference type="STRING" id="1806994.A0A507BUD1"/>
<dbReference type="Pfam" id="PF07687">
    <property type="entry name" value="M20_dimer"/>
    <property type="match status" value="1"/>
</dbReference>
<gene>
    <name evidence="9" type="ORF">SmJEL517_g05641</name>
</gene>
<comment type="cofactor">
    <cofactor evidence="1">
        <name>Zn(2+)</name>
        <dbReference type="ChEBI" id="CHEBI:29105"/>
    </cofactor>
</comment>
<dbReference type="InterPro" id="IPR050072">
    <property type="entry name" value="Peptidase_M20A"/>
</dbReference>
<dbReference type="SUPFAM" id="SSF55031">
    <property type="entry name" value="Bacterial exopeptidase dimerisation domain"/>
    <property type="match status" value="1"/>
</dbReference>
<dbReference type="PROSITE" id="PS01031">
    <property type="entry name" value="SHSP"/>
    <property type="match status" value="1"/>
</dbReference>
<keyword evidence="5" id="KW-0862">Zinc</keyword>
<dbReference type="InterPro" id="IPR008978">
    <property type="entry name" value="HSP20-like_chaperone"/>
</dbReference>